<feature type="region of interest" description="Disordered" evidence="1">
    <location>
        <begin position="258"/>
        <end position="309"/>
    </location>
</feature>
<name>A0AAD7GY73_MYCRO</name>
<gene>
    <name evidence="2" type="ORF">B0H17DRAFT_1156229</name>
</gene>
<dbReference type="EMBL" id="JARKIE010000005">
    <property type="protein sequence ID" value="KAJ7707659.1"/>
    <property type="molecule type" value="Genomic_DNA"/>
</dbReference>
<sequence>MFDPEAANIPFQGFAALPRCPDGSVCLLTTGQAEINAASTLSSLLHSRVFDLTSTYFLVAGIAGVNPKIATIGAVTFAKYAVQPCAFDRVFPLGATAPGQLAGSWDGTEVFEVNDAFRQKAFALAKTAALNDTVEAQQARALYSNSSSFPAGAAHPRVVLCDTATSDTFWNGDLLGQMVENTTRVLTNGFAEYCTTQQEDNATLNALLRGALSYRVDFARDAAAHLLNPTPGFAPSLRNLRFAGVKVVQGIVSDGTPRLRRASRRRTTSGTYSDRWAGSPTFAPGTTEGTGLAIQNPDRAGGYDLTITQ</sequence>
<dbReference type="InterPro" id="IPR035994">
    <property type="entry name" value="Nucleoside_phosphorylase_sf"/>
</dbReference>
<keyword evidence="3" id="KW-1185">Reference proteome</keyword>
<comment type="caution">
    <text evidence="2">The sequence shown here is derived from an EMBL/GenBank/DDBJ whole genome shotgun (WGS) entry which is preliminary data.</text>
</comment>
<protein>
    <submittedName>
        <fullName evidence="2">Purine nucleoside permease-domain-containing protein</fullName>
    </submittedName>
</protein>
<reference evidence="2" key="1">
    <citation type="submission" date="2023-03" db="EMBL/GenBank/DDBJ databases">
        <title>Massive genome expansion in bonnet fungi (Mycena s.s.) driven by repeated elements and novel gene families across ecological guilds.</title>
        <authorList>
            <consortium name="Lawrence Berkeley National Laboratory"/>
            <person name="Harder C.B."/>
            <person name="Miyauchi S."/>
            <person name="Viragh M."/>
            <person name="Kuo A."/>
            <person name="Thoen E."/>
            <person name="Andreopoulos B."/>
            <person name="Lu D."/>
            <person name="Skrede I."/>
            <person name="Drula E."/>
            <person name="Henrissat B."/>
            <person name="Morin E."/>
            <person name="Kohler A."/>
            <person name="Barry K."/>
            <person name="LaButti K."/>
            <person name="Morin E."/>
            <person name="Salamov A."/>
            <person name="Lipzen A."/>
            <person name="Mereny Z."/>
            <person name="Hegedus B."/>
            <person name="Baldrian P."/>
            <person name="Stursova M."/>
            <person name="Weitz H."/>
            <person name="Taylor A."/>
            <person name="Grigoriev I.V."/>
            <person name="Nagy L.G."/>
            <person name="Martin F."/>
            <person name="Kauserud H."/>
        </authorList>
    </citation>
    <scope>NUCLEOTIDE SEQUENCE</scope>
    <source>
        <strain evidence="2">CBHHK067</strain>
    </source>
</reference>
<dbReference type="Proteomes" id="UP001221757">
    <property type="component" value="Unassembled WGS sequence"/>
</dbReference>
<dbReference type="PANTHER" id="PTHR38643:SF1">
    <property type="entry name" value="PURINE NUCLEOSIDE PERMEASE C285.05-RELATED"/>
    <property type="match status" value="1"/>
</dbReference>
<evidence type="ECO:0000256" key="1">
    <source>
        <dbReference type="SAM" id="MobiDB-lite"/>
    </source>
</evidence>
<proteinExistence type="predicted"/>
<dbReference type="PANTHER" id="PTHR38643">
    <property type="entry name" value="PURINE NUCLEOSIDE PERMEASE C285.05-RELATED"/>
    <property type="match status" value="1"/>
</dbReference>
<accession>A0AAD7GY73</accession>
<dbReference type="GO" id="GO:0009116">
    <property type="term" value="P:nucleoside metabolic process"/>
    <property type="evidence" value="ECO:0007669"/>
    <property type="project" value="InterPro"/>
</dbReference>
<dbReference type="Gene3D" id="3.40.50.1580">
    <property type="entry name" value="Nucleoside phosphorylase domain"/>
    <property type="match status" value="1"/>
</dbReference>
<organism evidence="2 3">
    <name type="scientific">Mycena rosella</name>
    <name type="common">Pink bonnet</name>
    <name type="synonym">Agaricus rosellus</name>
    <dbReference type="NCBI Taxonomy" id="1033263"/>
    <lineage>
        <taxon>Eukaryota</taxon>
        <taxon>Fungi</taxon>
        <taxon>Dikarya</taxon>
        <taxon>Basidiomycota</taxon>
        <taxon>Agaricomycotina</taxon>
        <taxon>Agaricomycetes</taxon>
        <taxon>Agaricomycetidae</taxon>
        <taxon>Agaricales</taxon>
        <taxon>Marasmiineae</taxon>
        <taxon>Mycenaceae</taxon>
        <taxon>Mycena</taxon>
    </lineage>
</organism>
<evidence type="ECO:0000313" key="2">
    <source>
        <dbReference type="EMBL" id="KAJ7707659.1"/>
    </source>
</evidence>
<feature type="compositionally biased region" description="Basic residues" evidence="1">
    <location>
        <begin position="258"/>
        <end position="267"/>
    </location>
</feature>
<dbReference type="GO" id="GO:0003824">
    <property type="term" value="F:catalytic activity"/>
    <property type="evidence" value="ECO:0007669"/>
    <property type="project" value="InterPro"/>
</dbReference>
<dbReference type="InterPro" id="IPR009486">
    <property type="entry name" value="Pur_nuclsid_perm"/>
</dbReference>
<dbReference type="Pfam" id="PF06516">
    <property type="entry name" value="NUP"/>
    <property type="match status" value="1"/>
</dbReference>
<dbReference type="AlphaFoldDB" id="A0AAD7GY73"/>
<dbReference type="GO" id="GO:0005783">
    <property type="term" value="C:endoplasmic reticulum"/>
    <property type="evidence" value="ECO:0007669"/>
    <property type="project" value="TreeGrafter"/>
</dbReference>
<evidence type="ECO:0000313" key="3">
    <source>
        <dbReference type="Proteomes" id="UP001221757"/>
    </source>
</evidence>
<dbReference type="GO" id="GO:0055085">
    <property type="term" value="P:transmembrane transport"/>
    <property type="evidence" value="ECO:0007669"/>
    <property type="project" value="InterPro"/>
</dbReference>